<dbReference type="SMR" id="A2DTX7"/>
<dbReference type="VEuPathDB" id="TrichDB:TVAGG3_0719110"/>
<dbReference type="InterPro" id="IPR032675">
    <property type="entry name" value="LRR_dom_sf"/>
</dbReference>
<dbReference type="VEuPathDB" id="TrichDB:TVAG_465120"/>
<evidence type="ECO:0000313" key="2">
    <source>
        <dbReference type="Proteomes" id="UP000001542"/>
    </source>
</evidence>
<organism evidence="1 2">
    <name type="scientific">Trichomonas vaginalis (strain ATCC PRA-98 / G3)</name>
    <dbReference type="NCBI Taxonomy" id="412133"/>
    <lineage>
        <taxon>Eukaryota</taxon>
        <taxon>Metamonada</taxon>
        <taxon>Parabasalia</taxon>
        <taxon>Trichomonadida</taxon>
        <taxon>Trichomonadidae</taxon>
        <taxon>Trichomonas</taxon>
    </lineage>
</organism>
<accession>A2DTX7</accession>
<keyword evidence="2" id="KW-1185">Reference proteome</keyword>
<dbReference type="STRING" id="5722.A2DTX7"/>
<proteinExistence type="predicted"/>
<sequence>MLRSIEQYAMQSCKVETIFLPKNVNSFAANCFEGSRTLKTISCNPSNPTFSVMDGVLYNKDKTTLIKFPANHSTSFEIPETVTTIGFCAFISSVIENVKFPPKLKRIDGYAFAVTKLKNLTIPDTITDISGGAFASCQHLTEVKFGTGMTYISNDCFMDTRLTKVVIPENITSIGESAFSYCPNLKEVVLPSTITSLGGSCFPTNVNISFPSNAKLSLDDQQILYDLDKIVLIMCLKKSTSYIIPETVSTIRSSAFKDMTDLTKIEFRSGITLKMIESNAFYGCSKLSSIEIPNSVTSFGVRSFYNCAQIKSVFFGSKLTKISTRCFEGCTSLDTVSFTQCDSPCTIDSYAFNGCTSLRTLTLSENISSIDMYCFSNCKSLERVNIPSTLKYIGIYAFSNSLISQVTFSSPSQMVNLSKYSFSQCIHLRDIVGTPDTIKNIESNCFESTLITSFDVPISTTSIGNYAFRGCSEMTVFRIPSRCLLQTIGNYIFDGCVSLSKIECPDSDFFVIDNGALFNKDRSNLICFPPASSITFFCFSQNVKSVSSSAFYGCKSLVGIMIPDNSITTIGHSAFAYCTSLKYINIPLCVKNIDQNVFTGCNNLHCGIVVQNTSISFRYSLVTNSGLSLTSMKDCGLITCKHVNYQTPVSTSYLYVFILM</sequence>
<dbReference type="AlphaFoldDB" id="A2DTX7"/>
<dbReference type="PANTHER" id="PTHR45661:SF3">
    <property type="entry name" value="IG-LIKE DOMAIN-CONTAINING PROTEIN"/>
    <property type="match status" value="1"/>
</dbReference>
<name>A2DTX7_TRIV3</name>
<reference evidence="1" key="2">
    <citation type="journal article" date="2007" name="Science">
        <title>Draft genome sequence of the sexually transmitted pathogen Trichomonas vaginalis.</title>
        <authorList>
            <person name="Carlton J.M."/>
            <person name="Hirt R.P."/>
            <person name="Silva J.C."/>
            <person name="Delcher A.L."/>
            <person name="Schatz M."/>
            <person name="Zhao Q."/>
            <person name="Wortman J.R."/>
            <person name="Bidwell S.L."/>
            <person name="Alsmark U.C.M."/>
            <person name="Besteiro S."/>
            <person name="Sicheritz-Ponten T."/>
            <person name="Noel C.J."/>
            <person name="Dacks J.B."/>
            <person name="Foster P.G."/>
            <person name="Simillion C."/>
            <person name="Van de Peer Y."/>
            <person name="Miranda-Saavedra D."/>
            <person name="Barton G.J."/>
            <person name="Westrop G.D."/>
            <person name="Mueller S."/>
            <person name="Dessi D."/>
            <person name="Fiori P.L."/>
            <person name="Ren Q."/>
            <person name="Paulsen I."/>
            <person name="Zhang H."/>
            <person name="Bastida-Corcuera F.D."/>
            <person name="Simoes-Barbosa A."/>
            <person name="Brown M.T."/>
            <person name="Hayes R.D."/>
            <person name="Mukherjee M."/>
            <person name="Okumura C.Y."/>
            <person name="Schneider R."/>
            <person name="Smith A.J."/>
            <person name="Vanacova S."/>
            <person name="Villalvazo M."/>
            <person name="Haas B.J."/>
            <person name="Pertea M."/>
            <person name="Feldblyum T.V."/>
            <person name="Utterback T.R."/>
            <person name="Shu C.L."/>
            <person name="Osoegawa K."/>
            <person name="de Jong P.J."/>
            <person name="Hrdy I."/>
            <person name="Horvathova L."/>
            <person name="Zubacova Z."/>
            <person name="Dolezal P."/>
            <person name="Malik S.B."/>
            <person name="Logsdon J.M. Jr."/>
            <person name="Henze K."/>
            <person name="Gupta A."/>
            <person name="Wang C.C."/>
            <person name="Dunne R.L."/>
            <person name="Upcroft J.A."/>
            <person name="Upcroft P."/>
            <person name="White O."/>
            <person name="Salzberg S.L."/>
            <person name="Tang P."/>
            <person name="Chiu C.-H."/>
            <person name="Lee Y.-S."/>
            <person name="Embley T.M."/>
            <person name="Coombs G.H."/>
            <person name="Mottram J.C."/>
            <person name="Tachezy J."/>
            <person name="Fraser-Liggett C.M."/>
            <person name="Johnson P.J."/>
        </authorList>
    </citation>
    <scope>NUCLEOTIDE SEQUENCE [LARGE SCALE GENOMIC DNA]</scope>
    <source>
        <strain evidence="1">G3</strain>
    </source>
</reference>
<dbReference type="KEGG" id="tva:4774131"/>
<dbReference type="PANTHER" id="PTHR45661">
    <property type="entry name" value="SURFACE ANTIGEN"/>
    <property type="match status" value="1"/>
</dbReference>
<protein>
    <submittedName>
        <fullName evidence="1">Surface antigen BspA-like</fullName>
    </submittedName>
</protein>
<dbReference type="InterPro" id="IPR026906">
    <property type="entry name" value="LRR_5"/>
</dbReference>
<dbReference type="Proteomes" id="UP000001542">
    <property type="component" value="Unassembled WGS sequence"/>
</dbReference>
<dbReference type="InParanoid" id="A2DTX7"/>
<dbReference type="Gene3D" id="3.40.50.12480">
    <property type="match status" value="2"/>
</dbReference>
<dbReference type="SUPFAM" id="SSF52058">
    <property type="entry name" value="L domain-like"/>
    <property type="match status" value="1"/>
</dbReference>
<dbReference type="RefSeq" id="XP_001328347.1">
    <property type="nucleotide sequence ID" value="XM_001328312.1"/>
</dbReference>
<dbReference type="InterPro" id="IPR053139">
    <property type="entry name" value="Surface_bspA-like"/>
</dbReference>
<dbReference type="Pfam" id="PF13306">
    <property type="entry name" value="LRR_5"/>
    <property type="match status" value="5"/>
</dbReference>
<gene>
    <name evidence="1" type="ORF">TVAG_465120</name>
</gene>
<dbReference type="EMBL" id="DS113246">
    <property type="protein sequence ID" value="EAY16124.1"/>
    <property type="molecule type" value="Genomic_DNA"/>
</dbReference>
<evidence type="ECO:0000313" key="1">
    <source>
        <dbReference type="EMBL" id="EAY16124.1"/>
    </source>
</evidence>
<reference evidence="1" key="1">
    <citation type="submission" date="2006-10" db="EMBL/GenBank/DDBJ databases">
        <authorList>
            <person name="Amadeo P."/>
            <person name="Zhao Q."/>
            <person name="Wortman J."/>
            <person name="Fraser-Liggett C."/>
            <person name="Carlton J."/>
        </authorList>
    </citation>
    <scope>NUCLEOTIDE SEQUENCE</scope>
    <source>
        <strain evidence="1">G3</strain>
    </source>
</reference>
<dbReference type="Gene3D" id="3.80.10.10">
    <property type="entry name" value="Ribonuclease Inhibitor"/>
    <property type="match status" value="3"/>
</dbReference>